<evidence type="ECO:0000259" key="3">
    <source>
        <dbReference type="PROSITE" id="PS50158"/>
    </source>
</evidence>
<dbReference type="InterPro" id="IPR001878">
    <property type="entry name" value="Znf_CCHC"/>
</dbReference>
<comment type="caution">
    <text evidence="4">The sequence shown here is derived from an EMBL/GenBank/DDBJ whole genome shotgun (WGS) entry which is preliminary data.</text>
</comment>
<dbReference type="InterPro" id="IPR040256">
    <property type="entry name" value="At4g02000-like"/>
</dbReference>
<name>A0A445AQL8_ARAHY</name>
<keyword evidence="1" id="KW-0479">Metal-binding</keyword>
<protein>
    <recommendedName>
        <fullName evidence="3">CCHC-type domain-containing protein</fullName>
    </recommendedName>
</protein>
<reference evidence="4 5" key="1">
    <citation type="submission" date="2019-01" db="EMBL/GenBank/DDBJ databases">
        <title>Sequencing of cultivated peanut Arachis hypogaea provides insights into genome evolution and oil improvement.</title>
        <authorList>
            <person name="Chen X."/>
        </authorList>
    </citation>
    <scope>NUCLEOTIDE SEQUENCE [LARGE SCALE GENOMIC DNA]</scope>
    <source>
        <strain evidence="5">cv. Fuhuasheng</strain>
        <tissue evidence="4">Leaves</tissue>
    </source>
</reference>
<evidence type="ECO:0000256" key="2">
    <source>
        <dbReference type="SAM" id="MobiDB-lite"/>
    </source>
</evidence>
<dbReference type="Pfam" id="PF14392">
    <property type="entry name" value="zf-CCHC_4"/>
    <property type="match status" value="1"/>
</dbReference>
<dbReference type="EMBL" id="SDMP01000011">
    <property type="protein sequence ID" value="RYR28739.1"/>
    <property type="molecule type" value="Genomic_DNA"/>
</dbReference>
<organism evidence="4 5">
    <name type="scientific">Arachis hypogaea</name>
    <name type="common">Peanut</name>
    <dbReference type="NCBI Taxonomy" id="3818"/>
    <lineage>
        <taxon>Eukaryota</taxon>
        <taxon>Viridiplantae</taxon>
        <taxon>Streptophyta</taxon>
        <taxon>Embryophyta</taxon>
        <taxon>Tracheophyta</taxon>
        <taxon>Spermatophyta</taxon>
        <taxon>Magnoliopsida</taxon>
        <taxon>eudicotyledons</taxon>
        <taxon>Gunneridae</taxon>
        <taxon>Pentapetalae</taxon>
        <taxon>rosids</taxon>
        <taxon>fabids</taxon>
        <taxon>Fabales</taxon>
        <taxon>Fabaceae</taxon>
        <taxon>Papilionoideae</taxon>
        <taxon>50 kb inversion clade</taxon>
        <taxon>dalbergioids sensu lato</taxon>
        <taxon>Dalbergieae</taxon>
        <taxon>Pterocarpus clade</taxon>
        <taxon>Arachis</taxon>
    </lineage>
</organism>
<feature type="region of interest" description="Disordered" evidence="2">
    <location>
        <begin position="553"/>
        <end position="582"/>
    </location>
</feature>
<dbReference type="InterPro" id="IPR025836">
    <property type="entry name" value="Zn_knuckle_CX2CX4HX4C"/>
</dbReference>
<gene>
    <name evidence="4" type="ORF">Ahy_B01g052902</name>
</gene>
<feature type="compositionally biased region" description="Polar residues" evidence="2">
    <location>
        <begin position="289"/>
        <end position="300"/>
    </location>
</feature>
<proteinExistence type="predicted"/>
<dbReference type="GO" id="GO:0003676">
    <property type="term" value="F:nucleic acid binding"/>
    <property type="evidence" value="ECO:0007669"/>
    <property type="project" value="InterPro"/>
</dbReference>
<accession>A0A445AQL8</accession>
<sequence>MEGIGSASMDGDVLDLEESPAQQGGNPDQKLVGRVLTGKVLNTVTVRKTILNMWGDPQGLVITNAGPNSFILNFKNEEEARRAYDGGPWRIEGHMLSLQWWSPNLSIEEVNNNQLPIWIQIHGLPYDKINIKNAEKIGAIVGRVISVENPFVEGNMLRSFLRVRVEINVQTPLKTGFWLKRDDGSHSWAEFKYEKLYDYCYKCGKIGHDKKACIEELAMSLVNPTIPRYGPELTTPGLRSIENEARKAGIRRRKEEHNNWVEELWEARERSLQGREWLKRQSQREEEGSNQGSIRSSQASAFAKSWGRLANPQEQMGGRQVATQEAQEQDEGTDDEEMNGDDDNNILNLGDGTANQEKGKKKKDILEKQQMSESVAMENVNDVRELGKDGENGKDSNKIFRRYIEKGGPSRRRIDSTKKMAWAFINQRPNRDSQQINSGPTKKGKNPTIGQLLKEFNKKMVEEGRKRNIEEGVEEEAQNRKNMEVDGTISQDQNKGEKPEQNNKQLVTESDGGFYYVELAEEEEELEQENNKAIVVAKEYEIELARRMEEKLKLKRRRGDDQQGQIGNCLDEEEEAARVDGQ</sequence>
<dbReference type="Pfam" id="PF14111">
    <property type="entry name" value="DUF4283"/>
    <property type="match status" value="1"/>
</dbReference>
<dbReference type="PANTHER" id="PTHR31286:SF167">
    <property type="entry name" value="OS09G0268800 PROTEIN"/>
    <property type="match status" value="1"/>
</dbReference>
<evidence type="ECO:0000313" key="4">
    <source>
        <dbReference type="EMBL" id="RYR28739.1"/>
    </source>
</evidence>
<evidence type="ECO:0000313" key="5">
    <source>
        <dbReference type="Proteomes" id="UP000289738"/>
    </source>
</evidence>
<dbReference type="Proteomes" id="UP000289738">
    <property type="component" value="Chromosome B01"/>
</dbReference>
<dbReference type="AlphaFoldDB" id="A0A445AQL8"/>
<dbReference type="InterPro" id="IPR025558">
    <property type="entry name" value="DUF4283"/>
</dbReference>
<evidence type="ECO:0000256" key="1">
    <source>
        <dbReference type="PROSITE-ProRule" id="PRU00047"/>
    </source>
</evidence>
<feature type="region of interest" description="Disordered" evidence="2">
    <location>
        <begin position="425"/>
        <end position="450"/>
    </location>
</feature>
<feature type="compositionally biased region" description="Acidic residues" evidence="2">
    <location>
        <begin position="327"/>
        <end position="344"/>
    </location>
</feature>
<dbReference type="PANTHER" id="PTHR31286">
    <property type="entry name" value="GLYCINE-RICH CELL WALL STRUCTURAL PROTEIN 1.8-LIKE"/>
    <property type="match status" value="1"/>
</dbReference>
<keyword evidence="1" id="KW-0862">Zinc</keyword>
<feature type="domain" description="CCHC-type" evidence="3">
    <location>
        <begin position="200"/>
        <end position="213"/>
    </location>
</feature>
<dbReference type="GO" id="GO:0008270">
    <property type="term" value="F:zinc ion binding"/>
    <property type="evidence" value="ECO:0007669"/>
    <property type="project" value="UniProtKB-KW"/>
</dbReference>
<feature type="region of interest" description="Disordered" evidence="2">
    <location>
        <begin position="281"/>
        <end position="363"/>
    </location>
</feature>
<feature type="region of interest" description="Disordered" evidence="2">
    <location>
        <begin position="463"/>
        <end position="510"/>
    </location>
</feature>
<dbReference type="STRING" id="3818.A0A445AQL8"/>
<keyword evidence="1" id="KW-0863">Zinc-finger</keyword>
<keyword evidence="5" id="KW-1185">Reference proteome</keyword>
<dbReference type="PROSITE" id="PS50158">
    <property type="entry name" value="ZF_CCHC"/>
    <property type="match status" value="1"/>
</dbReference>